<dbReference type="InterPro" id="IPR011048">
    <property type="entry name" value="Haem_d1_sf"/>
</dbReference>
<sequence length="426" mass="45642">MLACSTNTGQCANLHQASQAACRKLHVEMLHHAVRSLVVALALGASRFALAQESTHSLVSRRLTEYLLPVASETHEFARVPDTNFVLLSQMSDSALIKIELDPATEEPIAWKSFPMGKNSDSELHGVWPSTLHPGKMWLTLQGENKLLLVDPGQELSTAPTILQTIDIPAPGNGPHCVFEIGNRVWAGLKVASEQTGQYYVFSADVANATDQTLYPCLKSPVFIKEEPTTGLIYVTQDTDSSIMRINVTSGETTQLPIPPSVGNNAVGMITGYGPMSGVWFTLAGNATGGTGTFGHIGSTGEMEFFQLQHPMLGTNAGLLHLADASTVAGGPALWLLSTSLLSTNSPDALIRVTFDADMSAVSGEEYISMLTQTAMVHRVLPLDQTVLVSEMHTFTLAQLTYTNTIAGQWLPAESISNTTVYAQAG</sequence>
<reference evidence="1 2" key="1">
    <citation type="submission" date="2016-12" db="EMBL/GenBank/DDBJ databases">
        <title>The genomes of Aspergillus section Nigri reveals drivers in fungal speciation.</title>
        <authorList>
            <consortium name="DOE Joint Genome Institute"/>
            <person name="Vesth T.C."/>
            <person name="Nybo J."/>
            <person name="Theobald S."/>
            <person name="Brandl J."/>
            <person name="Frisvad J.C."/>
            <person name="Nielsen K.F."/>
            <person name="Lyhne E.K."/>
            <person name="Kogle M.E."/>
            <person name="Kuo A."/>
            <person name="Riley R."/>
            <person name="Clum A."/>
            <person name="Nolan M."/>
            <person name="Lipzen A."/>
            <person name="Salamov A."/>
            <person name="Henrissat B."/>
            <person name="Wiebenga A."/>
            <person name="De Vries R.P."/>
            <person name="Grigoriev I.V."/>
            <person name="Mortensen U.H."/>
            <person name="Andersen M.R."/>
            <person name="Baker S.E."/>
        </authorList>
    </citation>
    <scope>NUCLEOTIDE SEQUENCE [LARGE SCALE GENOMIC DNA]</scope>
    <source>
        <strain evidence="1 2">JOP 1030-1</strain>
    </source>
</reference>
<evidence type="ECO:0000313" key="1">
    <source>
        <dbReference type="EMBL" id="PYH44107.1"/>
    </source>
</evidence>
<dbReference type="RefSeq" id="XP_025430089.1">
    <property type="nucleotide sequence ID" value="XM_025580202.1"/>
</dbReference>
<accession>A0A318ZC61</accession>
<dbReference type="GeneID" id="37081431"/>
<protein>
    <submittedName>
        <fullName evidence="1">Uncharacterized protein</fullName>
    </submittedName>
</protein>
<dbReference type="InterPro" id="IPR015943">
    <property type="entry name" value="WD40/YVTN_repeat-like_dom_sf"/>
</dbReference>
<organism evidence="1 2">
    <name type="scientific">Aspergillus saccharolyticus JOP 1030-1</name>
    <dbReference type="NCBI Taxonomy" id="1450539"/>
    <lineage>
        <taxon>Eukaryota</taxon>
        <taxon>Fungi</taxon>
        <taxon>Dikarya</taxon>
        <taxon>Ascomycota</taxon>
        <taxon>Pezizomycotina</taxon>
        <taxon>Eurotiomycetes</taxon>
        <taxon>Eurotiomycetidae</taxon>
        <taxon>Eurotiales</taxon>
        <taxon>Aspergillaceae</taxon>
        <taxon>Aspergillus</taxon>
        <taxon>Aspergillus subgen. Circumdati</taxon>
    </lineage>
</organism>
<dbReference type="Proteomes" id="UP000248349">
    <property type="component" value="Unassembled WGS sequence"/>
</dbReference>
<gene>
    <name evidence="1" type="ORF">BP01DRAFT_88920</name>
</gene>
<dbReference type="EMBL" id="KZ821239">
    <property type="protein sequence ID" value="PYH44107.1"/>
    <property type="molecule type" value="Genomic_DNA"/>
</dbReference>
<dbReference type="OrthoDB" id="5588185at2759"/>
<dbReference type="SUPFAM" id="SSF51004">
    <property type="entry name" value="C-terminal (heme d1) domain of cytochrome cd1-nitrite reductase"/>
    <property type="match status" value="1"/>
</dbReference>
<name>A0A318ZC61_9EURO</name>
<dbReference type="AlphaFoldDB" id="A0A318ZC61"/>
<proteinExistence type="predicted"/>
<dbReference type="Gene3D" id="2.130.10.10">
    <property type="entry name" value="YVTN repeat-like/Quinoprotein amine dehydrogenase"/>
    <property type="match status" value="1"/>
</dbReference>
<keyword evidence="2" id="KW-1185">Reference proteome</keyword>
<evidence type="ECO:0000313" key="2">
    <source>
        <dbReference type="Proteomes" id="UP000248349"/>
    </source>
</evidence>